<dbReference type="Pfam" id="PF25426">
    <property type="entry name" value="AAA_lid_BCS1"/>
    <property type="match status" value="1"/>
</dbReference>
<evidence type="ECO:0000256" key="7">
    <source>
        <dbReference type="ARBA" id="ARBA00022840"/>
    </source>
</evidence>
<dbReference type="GO" id="GO:0005743">
    <property type="term" value="C:mitochondrial inner membrane"/>
    <property type="evidence" value="ECO:0007669"/>
    <property type="project" value="UniProtKB-SubCell"/>
</dbReference>
<keyword evidence="17" id="KW-1185">Reference proteome</keyword>
<dbReference type="SMART" id="SM01024">
    <property type="entry name" value="BCS1_N"/>
    <property type="match status" value="1"/>
</dbReference>
<keyword evidence="9" id="KW-0496">Mitochondrion</keyword>
<feature type="domain" description="AAA+ ATPase" evidence="14">
    <location>
        <begin position="282"/>
        <end position="415"/>
    </location>
</feature>
<dbReference type="Pfam" id="PF08740">
    <property type="entry name" value="BCS1_N"/>
    <property type="match status" value="1"/>
</dbReference>
<evidence type="ECO:0000256" key="12">
    <source>
        <dbReference type="RuleBase" id="RU003651"/>
    </source>
</evidence>
<proteinExistence type="inferred from homology"/>
<dbReference type="FunFam" id="3.40.50.300:FF:000768">
    <property type="entry name" value="Probable mitochondrial chaperone bcs1"/>
    <property type="match status" value="1"/>
</dbReference>
<evidence type="ECO:0000313" key="16">
    <source>
        <dbReference type="EMBL" id="RPB13937.1"/>
    </source>
</evidence>
<keyword evidence="8" id="KW-1133">Transmembrane helix</keyword>
<dbReference type="EMBL" id="ML119120">
    <property type="protein sequence ID" value="RPB13937.1"/>
    <property type="molecule type" value="Genomic_DNA"/>
</dbReference>
<dbReference type="PROSITE" id="PS00674">
    <property type="entry name" value="AAA"/>
    <property type="match status" value="1"/>
</dbReference>
<comment type="catalytic activity">
    <reaction evidence="11">
        <text>ATP + H2O = ADP + phosphate + H(+)</text>
        <dbReference type="Rhea" id="RHEA:13065"/>
        <dbReference type="ChEBI" id="CHEBI:15377"/>
        <dbReference type="ChEBI" id="CHEBI:15378"/>
        <dbReference type="ChEBI" id="CHEBI:30616"/>
        <dbReference type="ChEBI" id="CHEBI:43474"/>
        <dbReference type="ChEBI" id="CHEBI:456216"/>
    </reaction>
    <physiologicalReaction direction="left-to-right" evidence="11">
        <dbReference type="Rhea" id="RHEA:13066"/>
    </physiologicalReaction>
</comment>
<keyword evidence="4 12" id="KW-0547">Nucleotide-binding</keyword>
<comment type="similarity">
    <text evidence="2">Belongs to the AAA ATPase family. BCS1 subfamily.</text>
</comment>
<evidence type="ECO:0000256" key="13">
    <source>
        <dbReference type="SAM" id="MobiDB-lite"/>
    </source>
</evidence>
<evidence type="ECO:0000256" key="5">
    <source>
        <dbReference type="ARBA" id="ARBA00022792"/>
    </source>
</evidence>
<keyword evidence="5" id="KW-0999">Mitochondrion inner membrane</keyword>
<name>A0A3N4KTU4_9PEZI</name>
<evidence type="ECO:0000256" key="4">
    <source>
        <dbReference type="ARBA" id="ARBA00022741"/>
    </source>
</evidence>
<dbReference type="InterPro" id="IPR003960">
    <property type="entry name" value="ATPase_AAA_CS"/>
</dbReference>
<dbReference type="PANTHER" id="PTHR23070">
    <property type="entry name" value="BCS1 AAA-TYPE ATPASE"/>
    <property type="match status" value="1"/>
</dbReference>
<evidence type="ECO:0000313" key="17">
    <source>
        <dbReference type="Proteomes" id="UP000277580"/>
    </source>
</evidence>
<evidence type="ECO:0000256" key="1">
    <source>
        <dbReference type="ARBA" id="ARBA00004434"/>
    </source>
</evidence>
<evidence type="ECO:0000256" key="3">
    <source>
        <dbReference type="ARBA" id="ARBA00022692"/>
    </source>
</evidence>
<keyword evidence="7 12" id="KW-0067">ATP-binding</keyword>
<feature type="region of interest" description="Disordered" evidence="13">
    <location>
        <begin position="1"/>
        <end position="38"/>
    </location>
</feature>
<comment type="subcellular location">
    <subcellularLocation>
        <location evidence="1">Mitochondrion inner membrane</location>
        <topology evidence="1">Single-pass membrane protein</topology>
    </subcellularLocation>
</comment>
<evidence type="ECO:0000256" key="10">
    <source>
        <dbReference type="ARBA" id="ARBA00023136"/>
    </source>
</evidence>
<feature type="compositionally biased region" description="Low complexity" evidence="13">
    <location>
        <begin position="1"/>
        <end position="10"/>
    </location>
</feature>
<dbReference type="CDD" id="cd19510">
    <property type="entry name" value="RecA-like_BCS1"/>
    <property type="match status" value="1"/>
</dbReference>
<dbReference type="Pfam" id="PF00004">
    <property type="entry name" value="AAA"/>
    <property type="match status" value="1"/>
</dbReference>
<keyword evidence="10" id="KW-0472">Membrane</keyword>
<dbReference type="InterPro" id="IPR003959">
    <property type="entry name" value="ATPase_AAA_core"/>
</dbReference>
<dbReference type="AlphaFoldDB" id="A0A3N4KTU4"/>
<dbReference type="GO" id="GO:0005524">
    <property type="term" value="F:ATP binding"/>
    <property type="evidence" value="ECO:0007669"/>
    <property type="project" value="UniProtKB-KW"/>
</dbReference>
<keyword evidence="3" id="KW-0812">Transmembrane</keyword>
<dbReference type="InterPro" id="IPR014851">
    <property type="entry name" value="BCS1_N"/>
</dbReference>
<evidence type="ECO:0000256" key="8">
    <source>
        <dbReference type="ARBA" id="ARBA00022989"/>
    </source>
</evidence>
<accession>A0A3N4KTU4</accession>
<sequence>MNSLFAAKAGKPPPENAAPAAAPNGAPQTPGGDAGANTFMDQLTANPLFTGGIGLILLTGAAQLARKSVTTAATHLRRQMLVTLEIPSTDRSYDWFLHWMSTHQQTQQQQSLLNLPTPAPRTLSSLISRLQPQPRKLAVETKVTQHSSGSFTTDFSLLPGTGRHLINYRGTFLRVERERDAKRVDLQRGTPWEVLTITTLFSARHVFPLLLKEAQELAVRLEEGKTIIYTAWSTEWKPFGKPRRKRGLASVVLARGVKERIVGDVKSFLRSAQWYYDRGIPYRRGYLLYGPPGTGKSSFIQALAGELDYSICLLNLSERGLTDDRLNHLLTKLPERSIALLEDVDAAFGNRRTQSDEDGYQGANVTFSGLLNALDGVASSEERIVIMTTNHPERLDEALVRPGRVDVRAEIGYATVEVVEEMWERFYGRDSIGVEVPAAKTVAIGEAEAEAEVQMEKGELDIEEEIERRKACKKEFVKRLTELGAFKGEGWGIITAALQGLFVYFKGDPERAVLEAEALIPQGVKGEKN</sequence>
<dbReference type="InterPro" id="IPR027417">
    <property type="entry name" value="P-loop_NTPase"/>
</dbReference>
<dbReference type="Proteomes" id="UP000277580">
    <property type="component" value="Unassembled WGS sequence"/>
</dbReference>
<dbReference type="GO" id="GO:0034551">
    <property type="term" value="P:mitochondrial respiratory chain complex III assembly"/>
    <property type="evidence" value="ECO:0007669"/>
    <property type="project" value="UniProtKB-ARBA"/>
</dbReference>
<evidence type="ECO:0000256" key="2">
    <source>
        <dbReference type="ARBA" id="ARBA00007448"/>
    </source>
</evidence>
<dbReference type="SUPFAM" id="SSF52540">
    <property type="entry name" value="P-loop containing nucleoside triphosphate hydrolases"/>
    <property type="match status" value="1"/>
</dbReference>
<dbReference type="InParanoid" id="A0A3N4KTU4"/>
<dbReference type="STRING" id="1392247.A0A3N4KTU4"/>
<protein>
    <recommendedName>
        <fullName evidence="18">Mitochondrial chaperone BCS1</fullName>
    </recommendedName>
</protein>
<organism evidence="16 17">
    <name type="scientific">Morchella conica CCBAS932</name>
    <dbReference type="NCBI Taxonomy" id="1392247"/>
    <lineage>
        <taxon>Eukaryota</taxon>
        <taxon>Fungi</taxon>
        <taxon>Dikarya</taxon>
        <taxon>Ascomycota</taxon>
        <taxon>Pezizomycotina</taxon>
        <taxon>Pezizomycetes</taxon>
        <taxon>Pezizales</taxon>
        <taxon>Morchellaceae</taxon>
        <taxon>Morchella</taxon>
    </lineage>
</organism>
<dbReference type="Gene3D" id="3.40.50.300">
    <property type="entry name" value="P-loop containing nucleotide triphosphate hydrolases"/>
    <property type="match status" value="1"/>
</dbReference>
<evidence type="ECO:0000259" key="15">
    <source>
        <dbReference type="SMART" id="SM01024"/>
    </source>
</evidence>
<dbReference type="GO" id="GO:0016887">
    <property type="term" value="F:ATP hydrolysis activity"/>
    <property type="evidence" value="ECO:0007669"/>
    <property type="project" value="InterPro"/>
</dbReference>
<evidence type="ECO:0008006" key="18">
    <source>
        <dbReference type="Google" id="ProtNLM"/>
    </source>
</evidence>
<reference evidence="16 17" key="1">
    <citation type="journal article" date="2018" name="Nat. Ecol. Evol.">
        <title>Pezizomycetes genomes reveal the molecular basis of ectomycorrhizal truffle lifestyle.</title>
        <authorList>
            <person name="Murat C."/>
            <person name="Payen T."/>
            <person name="Noel B."/>
            <person name="Kuo A."/>
            <person name="Morin E."/>
            <person name="Chen J."/>
            <person name="Kohler A."/>
            <person name="Krizsan K."/>
            <person name="Balestrini R."/>
            <person name="Da Silva C."/>
            <person name="Montanini B."/>
            <person name="Hainaut M."/>
            <person name="Levati E."/>
            <person name="Barry K.W."/>
            <person name="Belfiori B."/>
            <person name="Cichocki N."/>
            <person name="Clum A."/>
            <person name="Dockter R.B."/>
            <person name="Fauchery L."/>
            <person name="Guy J."/>
            <person name="Iotti M."/>
            <person name="Le Tacon F."/>
            <person name="Lindquist E.A."/>
            <person name="Lipzen A."/>
            <person name="Malagnac F."/>
            <person name="Mello A."/>
            <person name="Molinier V."/>
            <person name="Miyauchi S."/>
            <person name="Poulain J."/>
            <person name="Riccioni C."/>
            <person name="Rubini A."/>
            <person name="Sitrit Y."/>
            <person name="Splivallo R."/>
            <person name="Traeger S."/>
            <person name="Wang M."/>
            <person name="Zifcakova L."/>
            <person name="Wipf D."/>
            <person name="Zambonelli A."/>
            <person name="Paolocci F."/>
            <person name="Nowrousian M."/>
            <person name="Ottonello S."/>
            <person name="Baldrian P."/>
            <person name="Spatafora J.W."/>
            <person name="Henrissat B."/>
            <person name="Nagy L.G."/>
            <person name="Aury J.M."/>
            <person name="Wincker P."/>
            <person name="Grigoriev I.V."/>
            <person name="Bonfante P."/>
            <person name="Martin F.M."/>
        </authorList>
    </citation>
    <scope>NUCLEOTIDE SEQUENCE [LARGE SCALE GENOMIC DNA]</scope>
    <source>
        <strain evidence="16 17">CCBAS932</strain>
    </source>
</reference>
<evidence type="ECO:0000256" key="9">
    <source>
        <dbReference type="ARBA" id="ARBA00023128"/>
    </source>
</evidence>
<evidence type="ECO:0000256" key="11">
    <source>
        <dbReference type="ARBA" id="ARBA00048778"/>
    </source>
</evidence>
<dbReference type="OrthoDB" id="10251412at2759"/>
<dbReference type="SMART" id="SM00382">
    <property type="entry name" value="AAA"/>
    <property type="match status" value="1"/>
</dbReference>
<dbReference type="InterPro" id="IPR057495">
    <property type="entry name" value="AAA_lid_BCS1"/>
</dbReference>
<dbReference type="InterPro" id="IPR003593">
    <property type="entry name" value="AAA+_ATPase"/>
</dbReference>
<keyword evidence="6" id="KW-0378">Hydrolase</keyword>
<gene>
    <name evidence="16" type="ORF">P167DRAFT_564141</name>
</gene>
<evidence type="ECO:0000256" key="6">
    <source>
        <dbReference type="ARBA" id="ARBA00022801"/>
    </source>
</evidence>
<evidence type="ECO:0000259" key="14">
    <source>
        <dbReference type="SMART" id="SM00382"/>
    </source>
</evidence>
<dbReference type="FunCoup" id="A0A3N4KTU4">
    <property type="interactions" value="1102"/>
</dbReference>
<feature type="compositionally biased region" description="Low complexity" evidence="13">
    <location>
        <begin position="17"/>
        <end position="27"/>
    </location>
</feature>
<feature type="domain" description="BCS1 N-terminal" evidence="15">
    <location>
        <begin position="56"/>
        <end position="251"/>
    </location>
</feature>
<dbReference type="InterPro" id="IPR050747">
    <property type="entry name" value="Mitochondrial_chaperone_BCS1"/>
</dbReference>